<evidence type="ECO:0008006" key="6">
    <source>
        <dbReference type="Google" id="ProtNLM"/>
    </source>
</evidence>
<dbReference type="SUPFAM" id="SSF51735">
    <property type="entry name" value="NAD(P)-binding Rossmann-fold domains"/>
    <property type="match status" value="1"/>
</dbReference>
<gene>
    <name evidence="4" type="ORF">EV142_10548</name>
</gene>
<keyword evidence="5" id="KW-1185">Reference proteome</keyword>
<dbReference type="Pfam" id="PF01370">
    <property type="entry name" value="Epimerase"/>
    <property type="match status" value="1"/>
</dbReference>
<dbReference type="Pfam" id="PF08338">
    <property type="entry name" value="DUF1731"/>
    <property type="match status" value="1"/>
</dbReference>
<reference evidence="4 5" key="1">
    <citation type="journal article" date="2015" name="Stand. Genomic Sci.">
        <title>Genomic Encyclopedia of Bacterial and Archaeal Type Strains, Phase III: the genomes of soil and plant-associated and newly described type strains.</title>
        <authorList>
            <person name="Whitman W.B."/>
            <person name="Woyke T."/>
            <person name="Klenk H.P."/>
            <person name="Zhou Y."/>
            <person name="Lilburn T.G."/>
            <person name="Beck B.J."/>
            <person name="De Vos P."/>
            <person name="Vandamme P."/>
            <person name="Eisen J.A."/>
            <person name="Garrity G."/>
            <person name="Hugenholtz P."/>
            <person name="Kyrpides N.C."/>
        </authorList>
    </citation>
    <scope>NUCLEOTIDE SEQUENCE [LARGE SCALE GENOMIC DNA]</scope>
    <source>
        <strain evidence="4 5">P5626</strain>
    </source>
</reference>
<dbReference type="InterPro" id="IPR036291">
    <property type="entry name" value="NAD(P)-bd_dom_sf"/>
</dbReference>
<dbReference type="Gene3D" id="3.40.50.720">
    <property type="entry name" value="NAD(P)-binding Rossmann-like Domain"/>
    <property type="match status" value="1"/>
</dbReference>
<sequence length="323" mass="36206">MLYLGGLPIYYSTINFELLKIMNKLIIAAGTGFLGQSLLTHFKNKFEEIVILTRGQSKEIDGIKYVNWNAKTFSGWENELENATVLINLAGKSVDCRYSKENKKEILLSRIESTKVLNKAVLQCANPPKHWLNSSTSTIYRFSLDREMDEVTGEIGNDFSMNVAQSWEKSFFKTETPKTLKTALRTSIVLGKNGGALIPLKALSKMGFGGKQGKGNQLISWIHEADFARAIAFIIEKEITGIVNIVSPKPIENKNFMSLLRKAVGTSFGIPISETLLKFGSSIIRTEPELVLKSRNVIPKRLQENGFQFEFDTLEKTLKDLIS</sequence>
<protein>
    <recommendedName>
        <fullName evidence="6">TIGR01777 family protein</fullName>
    </recommendedName>
</protein>
<feature type="domain" description="NAD-dependent epimerase/dehydratase" evidence="2">
    <location>
        <begin position="30"/>
        <end position="140"/>
    </location>
</feature>
<dbReference type="NCBIfam" id="TIGR01777">
    <property type="entry name" value="yfcH"/>
    <property type="match status" value="1"/>
</dbReference>
<dbReference type="InterPro" id="IPR010099">
    <property type="entry name" value="SDR39U1"/>
</dbReference>
<name>A0ABY2AYW1_9FLAO</name>
<dbReference type="InterPro" id="IPR013549">
    <property type="entry name" value="DUF1731"/>
</dbReference>
<feature type="domain" description="DUF1731" evidence="3">
    <location>
        <begin position="288"/>
        <end position="321"/>
    </location>
</feature>
<evidence type="ECO:0000256" key="1">
    <source>
        <dbReference type="ARBA" id="ARBA00009353"/>
    </source>
</evidence>
<evidence type="ECO:0000259" key="3">
    <source>
        <dbReference type="Pfam" id="PF08338"/>
    </source>
</evidence>
<proteinExistence type="inferred from homology"/>
<dbReference type="PANTHER" id="PTHR11092">
    <property type="entry name" value="SUGAR NUCLEOTIDE EPIMERASE RELATED"/>
    <property type="match status" value="1"/>
</dbReference>
<evidence type="ECO:0000313" key="5">
    <source>
        <dbReference type="Proteomes" id="UP000295270"/>
    </source>
</evidence>
<evidence type="ECO:0000259" key="2">
    <source>
        <dbReference type="Pfam" id="PF01370"/>
    </source>
</evidence>
<accession>A0ABY2AYW1</accession>
<dbReference type="PANTHER" id="PTHR11092:SF0">
    <property type="entry name" value="EPIMERASE FAMILY PROTEIN SDR39U1"/>
    <property type="match status" value="1"/>
</dbReference>
<dbReference type="InterPro" id="IPR001509">
    <property type="entry name" value="Epimerase_deHydtase"/>
</dbReference>
<dbReference type="EMBL" id="SLWA01000005">
    <property type="protein sequence ID" value="TCN56273.1"/>
    <property type="molecule type" value="Genomic_DNA"/>
</dbReference>
<dbReference type="Proteomes" id="UP000295270">
    <property type="component" value="Unassembled WGS sequence"/>
</dbReference>
<comment type="caution">
    <text evidence="4">The sequence shown here is derived from an EMBL/GenBank/DDBJ whole genome shotgun (WGS) entry which is preliminary data.</text>
</comment>
<evidence type="ECO:0000313" key="4">
    <source>
        <dbReference type="EMBL" id="TCN56273.1"/>
    </source>
</evidence>
<organism evidence="4 5">
    <name type="scientific">Flavobacterium circumlabens</name>
    <dbReference type="NCBI Taxonomy" id="2133765"/>
    <lineage>
        <taxon>Bacteria</taxon>
        <taxon>Pseudomonadati</taxon>
        <taxon>Bacteroidota</taxon>
        <taxon>Flavobacteriia</taxon>
        <taxon>Flavobacteriales</taxon>
        <taxon>Flavobacteriaceae</taxon>
        <taxon>Flavobacterium</taxon>
    </lineage>
</organism>
<comment type="similarity">
    <text evidence="1">Belongs to the NAD(P)-dependent epimerase/dehydratase family. SDR39U1 subfamily.</text>
</comment>